<reference evidence="1 2" key="1">
    <citation type="submission" date="2020-04" db="EMBL/GenBank/DDBJ databases">
        <authorList>
            <person name="Wallbank WR R."/>
            <person name="Pardo Diaz C."/>
            <person name="Kozak K."/>
            <person name="Martin S."/>
            <person name="Jiggins C."/>
            <person name="Moest M."/>
            <person name="Warren A I."/>
            <person name="Byers J.R.P. K."/>
            <person name="Montejo-Kovacevich G."/>
            <person name="Yen C E."/>
        </authorList>
    </citation>
    <scope>NUCLEOTIDE SEQUENCE [LARGE SCALE GENOMIC DNA]</scope>
</reference>
<comment type="caution">
    <text evidence="1">The sequence shown here is derived from an EMBL/GenBank/DDBJ whole genome shotgun (WGS) entry which is preliminary data.</text>
</comment>
<dbReference type="EMBL" id="CADEBC010000586">
    <property type="protein sequence ID" value="CAB3256369.1"/>
    <property type="molecule type" value="Genomic_DNA"/>
</dbReference>
<dbReference type="PANTHER" id="PTHR45913:SF21">
    <property type="entry name" value="DUF4371 DOMAIN-CONTAINING PROTEIN"/>
    <property type="match status" value="1"/>
</dbReference>
<name>A0A8S1BEJ1_ARCPL</name>
<keyword evidence="2" id="KW-1185">Reference proteome</keyword>
<dbReference type="Proteomes" id="UP000494106">
    <property type="component" value="Unassembled WGS sequence"/>
</dbReference>
<dbReference type="PANTHER" id="PTHR45913">
    <property type="entry name" value="EPM2A-INTERACTING PROTEIN 1"/>
    <property type="match status" value="1"/>
</dbReference>
<organism evidence="1 2">
    <name type="scientific">Arctia plantaginis</name>
    <name type="common">Wood tiger moth</name>
    <name type="synonym">Phalaena plantaginis</name>
    <dbReference type="NCBI Taxonomy" id="874455"/>
    <lineage>
        <taxon>Eukaryota</taxon>
        <taxon>Metazoa</taxon>
        <taxon>Ecdysozoa</taxon>
        <taxon>Arthropoda</taxon>
        <taxon>Hexapoda</taxon>
        <taxon>Insecta</taxon>
        <taxon>Pterygota</taxon>
        <taxon>Neoptera</taxon>
        <taxon>Endopterygota</taxon>
        <taxon>Lepidoptera</taxon>
        <taxon>Glossata</taxon>
        <taxon>Ditrysia</taxon>
        <taxon>Noctuoidea</taxon>
        <taxon>Erebidae</taxon>
        <taxon>Arctiinae</taxon>
        <taxon>Arctia</taxon>
    </lineage>
</organism>
<sequence length="155" mass="17861">MAEKFNKTVINFSYVEKLDILIQSFQDKFSEFKKVKPLLDIFSNPFTISVENAPESMQLEIIDIQNDQGDLLNFYRCIDKNTYYKELRINALKCASLFGSTYICEQTFSILNNDKTKNLNRIANESLEAVLHVATSKFEPNIKKIVSTMQCHASN</sequence>
<dbReference type="AlphaFoldDB" id="A0A8S1BEJ1"/>
<gene>
    <name evidence="1" type="ORF">APLA_LOCUS15362</name>
</gene>
<dbReference type="OrthoDB" id="1101576at2759"/>
<evidence type="ECO:0000313" key="1">
    <source>
        <dbReference type="EMBL" id="CAB3256369.1"/>
    </source>
</evidence>
<evidence type="ECO:0008006" key="3">
    <source>
        <dbReference type="Google" id="ProtNLM"/>
    </source>
</evidence>
<proteinExistence type="predicted"/>
<accession>A0A8S1BEJ1</accession>
<protein>
    <recommendedName>
        <fullName evidence="3">HAT C-terminal dimerisation domain-containing protein</fullName>
    </recommendedName>
</protein>
<evidence type="ECO:0000313" key="2">
    <source>
        <dbReference type="Proteomes" id="UP000494106"/>
    </source>
</evidence>